<dbReference type="GO" id="GO:0005886">
    <property type="term" value="C:plasma membrane"/>
    <property type="evidence" value="ECO:0007669"/>
    <property type="project" value="UniProtKB-SubCell"/>
</dbReference>
<dbReference type="GO" id="GO:0140359">
    <property type="term" value="F:ABC-type transporter activity"/>
    <property type="evidence" value="ECO:0007669"/>
    <property type="project" value="InterPro"/>
</dbReference>
<dbReference type="Pfam" id="PF12679">
    <property type="entry name" value="ABC2_membrane_2"/>
    <property type="match status" value="1"/>
</dbReference>
<keyword evidence="1" id="KW-0812">Transmembrane</keyword>
<organism evidence="2">
    <name type="scientific">bioreactor metagenome</name>
    <dbReference type="NCBI Taxonomy" id="1076179"/>
    <lineage>
        <taxon>unclassified sequences</taxon>
        <taxon>metagenomes</taxon>
        <taxon>ecological metagenomes</taxon>
    </lineage>
</organism>
<dbReference type="AlphaFoldDB" id="A0A645AK81"/>
<evidence type="ECO:0008006" key="3">
    <source>
        <dbReference type="Google" id="ProtNLM"/>
    </source>
</evidence>
<reference evidence="2" key="1">
    <citation type="submission" date="2019-08" db="EMBL/GenBank/DDBJ databases">
        <authorList>
            <person name="Kucharzyk K."/>
            <person name="Murdoch R.W."/>
            <person name="Higgins S."/>
            <person name="Loffler F."/>
        </authorList>
    </citation>
    <scope>NUCLEOTIDE SEQUENCE</scope>
</reference>
<feature type="transmembrane region" description="Helical" evidence="1">
    <location>
        <begin position="236"/>
        <end position="256"/>
    </location>
</feature>
<feature type="transmembrane region" description="Helical" evidence="1">
    <location>
        <begin position="268"/>
        <end position="288"/>
    </location>
</feature>
<evidence type="ECO:0000256" key="1">
    <source>
        <dbReference type="SAM" id="Phobius"/>
    </source>
</evidence>
<dbReference type="PANTHER" id="PTHR37305">
    <property type="entry name" value="INTEGRAL MEMBRANE PROTEIN-RELATED"/>
    <property type="match status" value="1"/>
</dbReference>
<keyword evidence="1" id="KW-1133">Transmembrane helix</keyword>
<proteinExistence type="predicted"/>
<feature type="transmembrane region" description="Helical" evidence="1">
    <location>
        <begin position="95"/>
        <end position="128"/>
    </location>
</feature>
<feature type="transmembrane region" description="Helical" evidence="1">
    <location>
        <begin position="203"/>
        <end position="224"/>
    </location>
</feature>
<name>A0A645AK81_9ZZZZ</name>
<feature type="transmembrane region" description="Helical" evidence="1">
    <location>
        <begin position="171"/>
        <end position="196"/>
    </location>
</feature>
<dbReference type="EMBL" id="VSSQ01013986">
    <property type="protein sequence ID" value="MPM52701.1"/>
    <property type="molecule type" value="Genomic_DNA"/>
</dbReference>
<sequence length="294" mass="32759">MEKKKAFAESEGDKSVIEDINKELIYKKFLLEKDVKYTSKPVASAFYNLPSILYYNQRVFLLLIISILMLDIVSGEQEAATIKVLLTKPVSRAKVLLSKFTAITIASNGVVLAVQGVAFLLFGLFFTFGDPNTPFVKGTKYCIDYALITEGRRGISQVIGSSTVVPAWEMILQLLLLQILIITACAAFCLLISTIFKSNVPTVGVGMLFFIVNWLAGFNVVFSSNKGTRTTLLEKVMPYFFGTYYDLFALSTGSFTEMVLNPKTTTSLFVIICFVWIIVCYGIAHVIFTRRDVL</sequence>
<keyword evidence="1" id="KW-0472">Membrane</keyword>
<comment type="caution">
    <text evidence="2">The sequence shown here is derived from an EMBL/GenBank/DDBJ whole genome shotgun (WGS) entry which is preliminary data.</text>
</comment>
<dbReference type="PANTHER" id="PTHR37305:SF1">
    <property type="entry name" value="MEMBRANE PROTEIN"/>
    <property type="match status" value="1"/>
</dbReference>
<accession>A0A645AK81</accession>
<evidence type="ECO:0000313" key="2">
    <source>
        <dbReference type="EMBL" id="MPM52701.1"/>
    </source>
</evidence>
<gene>
    <name evidence="2" type="ORF">SDC9_99462</name>
</gene>
<protein>
    <recommendedName>
        <fullName evidence="3">ABC-2 type transporter domain-containing protein</fullName>
    </recommendedName>
</protein>